<dbReference type="PANTHER" id="PTHR46012:SF2">
    <property type="entry name" value="IP22168P"/>
    <property type="match status" value="1"/>
</dbReference>
<dbReference type="EMBL" id="CAXKWB010043926">
    <property type="protein sequence ID" value="CAL4160121.1"/>
    <property type="molecule type" value="Genomic_DNA"/>
</dbReference>
<comment type="caution">
    <text evidence="6">The sequence shown here is derived from an EMBL/GenBank/DDBJ whole genome shotgun (WGS) entry which is preliminary data.</text>
</comment>
<dbReference type="Proteomes" id="UP001497623">
    <property type="component" value="Unassembled WGS sequence"/>
</dbReference>
<keyword evidence="3" id="KW-0328">Glycosyltransferase</keyword>
<sequence length="120" mass="13868">KLDAAIFVDTDMIFLRAPGDLWPEFEHFTDQAMVGMVPCRTNSSKQLDKKCWNSGLILFNITLLKDFPGGWTQANLEVLAHLKPYGDQEILSNLFKKIPMYLHEVSCEWNYRRTQCQEGV</sequence>
<keyword evidence="5" id="KW-0735">Signal-anchor</keyword>
<dbReference type="SUPFAM" id="SSF53448">
    <property type="entry name" value="Nucleotide-diphospho-sugar transferases"/>
    <property type="match status" value="1"/>
</dbReference>
<evidence type="ECO:0000256" key="5">
    <source>
        <dbReference type="ARBA" id="ARBA00022968"/>
    </source>
</evidence>
<dbReference type="GO" id="GO:0016266">
    <property type="term" value="P:protein O-linked glycosylation via N-acetyl-galactosamine"/>
    <property type="evidence" value="ECO:0007669"/>
    <property type="project" value="TreeGrafter"/>
</dbReference>
<reference evidence="6 7" key="1">
    <citation type="submission" date="2024-05" db="EMBL/GenBank/DDBJ databases">
        <authorList>
            <person name="Wallberg A."/>
        </authorList>
    </citation>
    <scope>NUCLEOTIDE SEQUENCE [LARGE SCALE GENOMIC DNA]</scope>
</reference>
<dbReference type="InterPro" id="IPR029044">
    <property type="entry name" value="Nucleotide-diphossugar_trans"/>
</dbReference>
<evidence type="ECO:0008006" key="8">
    <source>
        <dbReference type="Google" id="ProtNLM"/>
    </source>
</evidence>
<gene>
    <name evidence="6" type="ORF">MNOR_LOCUS32388</name>
</gene>
<dbReference type="PANTHER" id="PTHR46012">
    <property type="entry name" value="IP22168P"/>
    <property type="match status" value="1"/>
</dbReference>
<evidence type="ECO:0000313" key="6">
    <source>
        <dbReference type="EMBL" id="CAL4160121.1"/>
    </source>
</evidence>
<name>A0AAV2S584_MEGNR</name>
<keyword evidence="4" id="KW-0808">Transferase</keyword>
<dbReference type="Gene3D" id="3.90.550.10">
    <property type="entry name" value="Spore Coat Polysaccharide Biosynthesis Protein SpsA, Chain A"/>
    <property type="match status" value="1"/>
</dbReference>
<dbReference type="InterPro" id="IPR051993">
    <property type="entry name" value="Glycosyltransferase_8"/>
</dbReference>
<proteinExistence type="inferred from homology"/>
<dbReference type="AlphaFoldDB" id="A0AAV2S584"/>
<evidence type="ECO:0000256" key="2">
    <source>
        <dbReference type="ARBA" id="ARBA00006351"/>
    </source>
</evidence>
<dbReference type="GO" id="GO:0035252">
    <property type="term" value="F:UDP-xylosyltransferase activity"/>
    <property type="evidence" value="ECO:0007669"/>
    <property type="project" value="TreeGrafter"/>
</dbReference>
<comment type="similarity">
    <text evidence="2">Belongs to the glycosyltransferase 8 family.</text>
</comment>
<feature type="non-terminal residue" evidence="6">
    <location>
        <position position="120"/>
    </location>
</feature>
<feature type="non-terminal residue" evidence="6">
    <location>
        <position position="1"/>
    </location>
</feature>
<organism evidence="6 7">
    <name type="scientific">Meganyctiphanes norvegica</name>
    <name type="common">Northern krill</name>
    <name type="synonym">Thysanopoda norvegica</name>
    <dbReference type="NCBI Taxonomy" id="48144"/>
    <lineage>
        <taxon>Eukaryota</taxon>
        <taxon>Metazoa</taxon>
        <taxon>Ecdysozoa</taxon>
        <taxon>Arthropoda</taxon>
        <taxon>Crustacea</taxon>
        <taxon>Multicrustacea</taxon>
        <taxon>Malacostraca</taxon>
        <taxon>Eumalacostraca</taxon>
        <taxon>Eucarida</taxon>
        <taxon>Euphausiacea</taxon>
        <taxon>Euphausiidae</taxon>
        <taxon>Meganyctiphanes</taxon>
    </lineage>
</organism>
<accession>A0AAV2S584</accession>
<evidence type="ECO:0000256" key="3">
    <source>
        <dbReference type="ARBA" id="ARBA00022676"/>
    </source>
</evidence>
<comment type="subcellular location">
    <subcellularLocation>
        <location evidence="1">Membrane</location>
        <topology evidence="1">Single-pass type II membrane protein</topology>
    </subcellularLocation>
</comment>
<evidence type="ECO:0000313" key="7">
    <source>
        <dbReference type="Proteomes" id="UP001497623"/>
    </source>
</evidence>
<protein>
    <recommendedName>
        <fullName evidence="8">Nucleotide-diphospho-sugar transferase domain-containing protein</fullName>
    </recommendedName>
</protein>
<dbReference type="GO" id="GO:0016020">
    <property type="term" value="C:membrane"/>
    <property type="evidence" value="ECO:0007669"/>
    <property type="project" value="UniProtKB-SubCell"/>
</dbReference>
<keyword evidence="7" id="KW-1185">Reference proteome</keyword>
<keyword evidence="5" id="KW-0812">Transmembrane</keyword>
<evidence type="ECO:0000256" key="4">
    <source>
        <dbReference type="ARBA" id="ARBA00022679"/>
    </source>
</evidence>
<evidence type="ECO:0000256" key="1">
    <source>
        <dbReference type="ARBA" id="ARBA00004606"/>
    </source>
</evidence>